<evidence type="ECO:0000313" key="12">
    <source>
        <dbReference type="Proteomes" id="UP000238823"/>
    </source>
</evidence>
<keyword evidence="3" id="KW-1134">Transmembrane beta strand</keyword>
<comment type="caution">
    <text evidence="11">The sequence shown here is derived from an EMBL/GenBank/DDBJ whole genome shotgun (WGS) entry which is preliminary data.</text>
</comment>
<dbReference type="GO" id="GO:0015344">
    <property type="term" value="F:siderophore uptake transmembrane transporter activity"/>
    <property type="evidence" value="ECO:0007669"/>
    <property type="project" value="TreeGrafter"/>
</dbReference>
<dbReference type="SUPFAM" id="SSF74653">
    <property type="entry name" value="TolA/TonB C-terminal domain"/>
    <property type="match status" value="1"/>
</dbReference>
<dbReference type="SUPFAM" id="SSF49464">
    <property type="entry name" value="Carboxypeptidase regulatory domain-like"/>
    <property type="match status" value="1"/>
</dbReference>
<feature type="region of interest" description="Disordered" evidence="8">
    <location>
        <begin position="134"/>
        <end position="168"/>
    </location>
</feature>
<dbReference type="GO" id="GO:0044718">
    <property type="term" value="P:siderophore transmembrane transport"/>
    <property type="evidence" value="ECO:0007669"/>
    <property type="project" value="TreeGrafter"/>
</dbReference>
<reference evidence="11 12" key="1">
    <citation type="submission" date="2018-03" db="EMBL/GenBank/DDBJ databases">
        <title>Draft Genome Sequences of the Obligatory Marine Myxobacteria Enhygromyxa salina SWB007.</title>
        <authorList>
            <person name="Poehlein A."/>
            <person name="Moghaddam J.A."/>
            <person name="Harms H."/>
            <person name="Alanjari M."/>
            <person name="Koenig G.M."/>
            <person name="Daniel R."/>
            <person name="Schaeberle T.F."/>
        </authorList>
    </citation>
    <scope>NUCLEOTIDE SEQUENCE [LARGE SCALE GENOMIC DNA]</scope>
    <source>
        <strain evidence="11 12">SWB007</strain>
    </source>
</reference>
<feature type="signal peptide" evidence="9">
    <location>
        <begin position="1"/>
        <end position="26"/>
    </location>
</feature>
<dbReference type="InterPro" id="IPR037682">
    <property type="entry name" value="TonB_C"/>
</dbReference>
<evidence type="ECO:0000256" key="4">
    <source>
        <dbReference type="ARBA" id="ARBA00022692"/>
    </source>
</evidence>
<dbReference type="RefSeq" id="WP_244924031.1">
    <property type="nucleotide sequence ID" value="NZ_PVNL01000135.1"/>
</dbReference>
<dbReference type="Gene3D" id="2.40.170.20">
    <property type="entry name" value="TonB-dependent receptor, beta-barrel domain"/>
    <property type="match status" value="1"/>
</dbReference>
<evidence type="ECO:0000256" key="8">
    <source>
        <dbReference type="SAM" id="MobiDB-lite"/>
    </source>
</evidence>
<sequence>MYRRRLRSREVAVFVAALLCGSSAIAGPPSEAEPPAAPAAPSALVPPKLVAGTGPRAFEYPAALLEREQPPAGQITLEYVVGTDGVPFEITVLESPDPGLDPAAIEIVANLRYEPASYEGELVEVKLSLAFVVAPPRPPEPEPPSPANTDTNTDEDPAQPSSDAAEAPIRMLGRVREAGYRTPIEGASVLVIPAGELPVGEIRGTLYEQPGEPAWTVQTQTDAAGNYELRGVPEGRVRLIILAAGYLRSDRVLELEPNKQLEINVWPRREAQNPYRTEVVVERETMPEVVERTLELEEIQKVPGSQGDALKAVLNFPGVARAPFGSGLLAIRGAAPEDSAVFLGYHEIPLLFHFGGLRSVFASEILAQIDFIPGNFDSRYGDAIGGIVNVQPRAGRRDGYHGYVDVNAFDAGVLAEGPIGKGSFALAGRRSYIDFVLGQALPSDAGINFSVAPRYWDYQMLFDYPVSGGELSVRAFGSSDQLRLAFSGPNDDPEATEDVRNQVETSQYFSRVDLVYRKQLGPWEFLITPSFRAGFTEIGVGGVFDLDVRTKDFTGRAELSRQISKGLRWRIGTDLNGTLFDIDVTAPPATGIGGGPGFSGADSLVRRLSGSTFRGALYSTVTLAVTDRVLLYPGVRAEWFATVNRAAVDPRLRGVWKLTETTALKGAVGIYSQGVQQPVQLDDVFGNPRLGLQKSVHTSLAVAQDLPWDSFIEVTGFYKDLWDLISPSAELVSRTSGELGPEQYANTGVGRIYGLELLLRKSLSDNLFGWVSYTLSRSTRIDAPGQQRKLVDYDQTHILTVIASYKLPRGWQFGARFRLVSGNPYTAIQNGVFDAQSGVYSPITGPVNGDRLPAFHQLDLRLDKTWVLPALQLSLYADVQNVYNKQNPEFINYAYDYQSFSTVNSLPIIPSIGFRVEL</sequence>
<evidence type="ECO:0000256" key="9">
    <source>
        <dbReference type="SAM" id="SignalP"/>
    </source>
</evidence>
<evidence type="ECO:0000256" key="7">
    <source>
        <dbReference type="ARBA" id="ARBA00023237"/>
    </source>
</evidence>
<evidence type="ECO:0000256" key="3">
    <source>
        <dbReference type="ARBA" id="ARBA00022452"/>
    </source>
</evidence>
<dbReference type="EMBL" id="PVNL01000135">
    <property type="protein sequence ID" value="PRP96213.1"/>
    <property type="molecule type" value="Genomic_DNA"/>
</dbReference>
<keyword evidence="6" id="KW-0472">Membrane</keyword>
<evidence type="ECO:0000256" key="2">
    <source>
        <dbReference type="ARBA" id="ARBA00022448"/>
    </source>
</evidence>
<feature type="chain" id="PRO_5015506584" evidence="9">
    <location>
        <begin position="27"/>
        <end position="918"/>
    </location>
</feature>
<dbReference type="Proteomes" id="UP000238823">
    <property type="component" value="Unassembled WGS sequence"/>
</dbReference>
<comment type="subcellular location">
    <subcellularLocation>
        <location evidence="1">Cell outer membrane</location>
        <topology evidence="1">Multi-pass membrane protein</topology>
    </subcellularLocation>
</comment>
<keyword evidence="7" id="KW-0998">Cell outer membrane</keyword>
<keyword evidence="4" id="KW-0812">Transmembrane</keyword>
<dbReference type="Gene3D" id="3.30.1150.10">
    <property type="match status" value="1"/>
</dbReference>
<evidence type="ECO:0000256" key="1">
    <source>
        <dbReference type="ARBA" id="ARBA00004571"/>
    </source>
</evidence>
<dbReference type="SUPFAM" id="SSF56935">
    <property type="entry name" value="Porins"/>
    <property type="match status" value="1"/>
</dbReference>
<accession>A0A2S9XTP7</accession>
<dbReference type="PANTHER" id="PTHR30069">
    <property type="entry name" value="TONB-DEPENDENT OUTER MEMBRANE RECEPTOR"/>
    <property type="match status" value="1"/>
</dbReference>
<keyword evidence="2" id="KW-0813">Transport</keyword>
<dbReference type="InterPro" id="IPR039426">
    <property type="entry name" value="TonB-dep_rcpt-like"/>
</dbReference>
<dbReference type="AlphaFoldDB" id="A0A2S9XTP7"/>
<proteinExistence type="predicted"/>
<evidence type="ECO:0000256" key="6">
    <source>
        <dbReference type="ARBA" id="ARBA00023136"/>
    </source>
</evidence>
<dbReference type="GO" id="GO:0009279">
    <property type="term" value="C:cell outer membrane"/>
    <property type="evidence" value="ECO:0007669"/>
    <property type="project" value="UniProtKB-SubCell"/>
</dbReference>
<dbReference type="PANTHER" id="PTHR30069:SF29">
    <property type="entry name" value="HEMOGLOBIN AND HEMOGLOBIN-HAPTOGLOBIN-BINDING PROTEIN 1-RELATED"/>
    <property type="match status" value="1"/>
</dbReference>
<organism evidence="11 12">
    <name type="scientific">Enhygromyxa salina</name>
    <dbReference type="NCBI Taxonomy" id="215803"/>
    <lineage>
        <taxon>Bacteria</taxon>
        <taxon>Pseudomonadati</taxon>
        <taxon>Myxococcota</taxon>
        <taxon>Polyangia</taxon>
        <taxon>Nannocystales</taxon>
        <taxon>Nannocystaceae</taxon>
        <taxon>Enhygromyxa</taxon>
    </lineage>
</organism>
<evidence type="ECO:0000313" key="11">
    <source>
        <dbReference type="EMBL" id="PRP96213.1"/>
    </source>
</evidence>
<dbReference type="Pfam" id="PF03544">
    <property type="entry name" value="TonB_C"/>
    <property type="match status" value="1"/>
</dbReference>
<protein>
    <submittedName>
        <fullName evidence="11">Gram-negative bacterial tonB protein</fullName>
    </submittedName>
</protein>
<dbReference type="InterPro" id="IPR036942">
    <property type="entry name" value="Beta-barrel_TonB_sf"/>
</dbReference>
<name>A0A2S9XTP7_9BACT</name>
<feature type="domain" description="TonB C-terminal" evidence="10">
    <location>
        <begin position="59"/>
        <end position="131"/>
    </location>
</feature>
<keyword evidence="5 9" id="KW-0732">Signal</keyword>
<evidence type="ECO:0000256" key="5">
    <source>
        <dbReference type="ARBA" id="ARBA00022729"/>
    </source>
</evidence>
<feature type="compositionally biased region" description="Pro residues" evidence="8">
    <location>
        <begin position="135"/>
        <end position="146"/>
    </location>
</feature>
<dbReference type="Gene3D" id="2.60.40.1120">
    <property type="entry name" value="Carboxypeptidase-like, regulatory domain"/>
    <property type="match status" value="1"/>
</dbReference>
<evidence type="ECO:0000259" key="10">
    <source>
        <dbReference type="Pfam" id="PF03544"/>
    </source>
</evidence>
<dbReference type="InterPro" id="IPR008969">
    <property type="entry name" value="CarboxyPept-like_regulatory"/>
</dbReference>
<gene>
    <name evidence="11" type="ORF">ENSA7_70270</name>
</gene>